<dbReference type="PANTHER" id="PTHR24148">
    <property type="entry name" value="ANKYRIN REPEAT DOMAIN-CONTAINING PROTEIN 39 HOMOLOG-RELATED"/>
    <property type="match status" value="1"/>
</dbReference>
<reference evidence="2" key="1">
    <citation type="submission" date="2023-08" db="EMBL/GenBank/DDBJ databases">
        <title>Black Yeasts Isolated from many extreme environments.</title>
        <authorList>
            <person name="Coleine C."/>
            <person name="Stajich J.E."/>
            <person name="Selbmann L."/>
        </authorList>
    </citation>
    <scope>NUCLEOTIDE SEQUENCE</scope>
    <source>
        <strain evidence="2">CCFEE 5810</strain>
    </source>
</reference>
<name>A0AAN7WBY8_9PEZI</name>
<accession>A0AAN7WBY8</accession>
<evidence type="ECO:0000313" key="2">
    <source>
        <dbReference type="EMBL" id="KAK5702876.1"/>
    </source>
</evidence>
<sequence length="611" mass="69175">MRNVPRRKWRDRRKAERVATDDLVAATDRLNLDVTLDHQRSYAGVGAASEASQGASASVTTLVQSAGTEQTGVTALQPDDIRVLDIDPARSDDDNMIQCRRRVLHLPRDTIPDEVPAPWLVQPLLRESYITLSYAWGKTKEDGSHLTKTIRCDGALLRITSNLHMALLRIRDIMHVEQRIPIEPVWIDALCIDQDNVEERNVQVQKMGHVYQSSTQVIVWLGRTDDKSVDDSRSFVRKLSSFCATYEQHRDHWERVRLLDYKSPFTKRDCTRMVRLLNRPWFSRRWVIQEAYHKAPHNRLMCIGAFVIAGDRFERALLDMQCVGHAPALQSAEQQQKSLLHNLQLYGKAQCSDPRDYIYALISISTERKSMAVDYGISAEELYLSFARNNVGVALLAAAASRHDKRYMESLPSWVPDWQVAPRYRPGLPIERVMECFAPVLGSNHFEKDSSDPGLLLVTARLLTPCLHAYTCQEFRCSCYTCSFSRAVIRSSGGGSVVAELTVDRSKDLWGTHPRTKQLMLVDGCSLGFWLGLDPEASSSGDSGEDSRQRFQLRSCVALPDVAAHEKFARLLESVPYQTDRTWLKGLAAGHVGGWVRAGYCLEDQEKRTSR</sequence>
<protein>
    <recommendedName>
        <fullName evidence="1">Heterokaryon incompatibility domain-containing protein</fullName>
    </recommendedName>
</protein>
<dbReference type="EMBL" id="JAVRQU010000005">
    <property type="protein sequence ID" value="KAK5702876.1"/>
    <property type="molecule type" value="Genomic_DNA"/>
</dbReference>
<gene>
    <name evidence="2" type="ORF">LTR97_003822</name>
</gene>
<dbReference type="Proteomes" id="UP001310594">
    <property type="component" value="Unassembled WGS sequence"/>
</dbReference>
<feature type="domain" description="Heterokaryon incompatibility" evidence="1">
    <location>
        <begin position="129"/>
        <end position="290"/>
    </location>
</feature>
<evidence type="ECO:0000313" key="3">
    <source>
        <dbReference type="Proteomes" id="UP001310594"/>
    </source>
</evidence>
<evidence type="ECO:0000259" key="1">
    <source>
        <dbReference type="Pfam" id="PF06985"/>
    </source>
</evidence>
<comment type="caution">
    <text evidence="2">The sequence shown here is derived from an EMBL/GenBank/DDBJ whole genome shotgun (WGS) entry which is preliminary data.</text>
</comment>
<dbReference type="AlphaFoldDB" id="A0AAN7WBY8"/>
<dbReference type="PANTHER" id="PTHR24148:SF73">
    <property type="entry name" value="HET DOMAIN PROTEIN (AFU_ORTHOLOGUE AFUA_8G01020)"/>
    <property type="match status" value="1"/>
</dbReference>
<dbReference type="InterPro" id="IPR010730">
    <property type="entry name" value="HET"/>
</dbReference>
<dbReference type="Pfam" id="PF06985">
    <property type="entry name" value="HET"/>
    <property type="match status" value="1"/>
</dbReference>
<organism evidence="2 3">
    <name type="scientific">Elasticomyces elasticus</name>
    <dbReference type="NCBI Taxonomy" id="574655"/>
    <lineage>
        <taxon>Eukaryota</taxon>
        <taxon>Fungi</taxon>
        <taxon>Dikarya</taxon>
        <taxon>Ascomycota</taxon>
        <taxon>Pezizomycotina</taxon>
        <taxon>Dothideomycetes</taxon>
        <taxon>Dothideomycetidae</taxon>
        <taxon>Mycosphaerellales</taxon>
        <taxon>Teratosphaeriaceae</taxon>
        <taxon>Elasticomyces</taxon>
    </lineage>
</organism>
<dbReference type="InterPro" id="IPR052895">
    <property type="entry name" value="HetReg/Transcr_Mod"/>
</dbReference>
<proteinExistence type="predicted"/>